<name>A0A367KJK8_RHIST</name>
<dbReference type="Proteomes" id="UP000253551">
    <property type="component" value="Unassembled WGS sequence"/>
</dbReference>
<dbReference type="EMBL" id="PJQM01001440">
    <property type="protein sequence ID" value="RCI02330.1"/>
    <property type="molecule type" value="Genomic_DNA"/>
</dbReference>
<accession>A0A367KJK8</accession>
<keyword evidence="1" id="KW-0472">Membrane</keyword>
<evidence type="ECO:0000256" key="1">
    <source>
        <dbReference type="SAM" id="Phobius"/>
    </source>
</evidence>
<sequence>MRQDSKLSSQRPPNAALRGIHINISSDPFQHRIPSYFQRLWQESKLRKGLSVCKRRLTKRFHRSNWIELGFLGFSLFACCIILLIHVGFFSGGKYQDWQHDHYEDSLTLLEEVDLLEKVYPDEGRLQTTAVVLVSKQEDIQTVESIVKRLCEYDMFNSFVIWNDNPKIQLTNDMIKGCYPNKINIINTPTSMGVSARYYACQSSKTAYCFFQDTPIEQQRLRSVYANFLRSTHLIHGESSSYDSYVDSQWRYCFSNEDVDLHTCHTHMGSGNFVAKEMVSRFIKKYNKSTIMDKVYADIYFTVYMNQIPYQLEGHGTLVKELDKKEMEHMNRGLNVLYNDLNKDGLVPLQPYIDNVVDHHARASCGFDQCLFLTNKQVFPDIEIFSYNPTIGVATAKQMHEDYLTEDGQNYFYSYAVNGDDHTSWKSAHNVRAGDYIGLDLLMPMRIPLKYRLLVRHPYIKLHPSPHVKCENTDFDETLVECHFIVSETGYRYIRLESQKDLDFKFEVYDLSFSGKVRKDKNGQLLDISFEDDGIAFVEDK</sequence>
<organism evidence="2 3">
    <name type="scientific">Rhizopus stolonifer</name>
    <name type="common">Rhizopus nigricans</name>
    <dbReference type="NCBI Taxonomy" id="4846"/>
    <lineage>
        <taxon>Eukaryota</taxon>
        <taxon>Fungi</taxon>
        <taxon>Fungi incertae sedis</taxon>
        <taxon>Mucoromycota</taxon>
        <taxon>Mucoromycotina</taxon>
        <taxon>Mucoromycetes</taxon>
        <taxon>Mucorales</taxon>
        <taxon>Mucorineae</taxon>
        <taxon>Rhizopodaceae</taxon>
        <taxon>Rhizopus</taxon>
    </lineage>
</organism>
<evidence type="ECO:0000313" key="2">
    <source>
        <dbReference type="EMBL" id="RCI02330.1"/>
    </source>
</evidence>
<dbReference type="AlphaFoldDB" id="A0A367KJK8"/>
<protein>
    <submittedName>
        <fullName evidence="2">Uncharacterized protein</fullName>
    </submittedName>
</protein>
<dbReference type="OrthoDB" id="1684102at2759"/>
<keyword evidence="1" id="KW-0812">Transmembrane</keyword>
<keyword evidence="3" id="KW-1185">Reference proteome</keyword>
<feature type="transmembrane region" description="Helical" evidence="1">
    <location>
        <begin position="66"/>
        <end position="89"/>
    </location>
</feature>
<keyword evidence="1" id="KW-1133">Transmembrane helix</keyword>
<dbReference type="STRING" id="4846.A0A367KJK8"/>
<reference evidence="2 3" key="1">
    <citation type="journal article" date="2018" name="G3 (Bethesda)">
        <title>Phylogenetic and Phylogenomic Definition of Rhizopus Species.</title>
        <authorList>
            <person name="Gryganskyi A.P."/>
            <person name="Golan J."/>
            <person name="Dolatabadi S."/>
            <person name="Mondo S."/>
            <person name="Robb S."/>
            <person name="Idnurm A."/>
            <person name="Muszewska A."/>
            <person name="Steczkiewicz K."/>
            <person name="Masonjones S."/>
            <person name="Liao H.L."/>
            <person name="Gajdeczka M.T."/>
            <person name="Anike F."/>
            <person name="Vuek A."/>
            <person name="Anishchenko I.M."/>
            <person name="Voigt K."/>
            <person name="de Hoog G.S."/>
            <person name="Smith M.E."/>
            <person name="Heitman J."/>
            <person name="Vilgalys R."/>
            <person name="Stajich J.E."/>
        </authorList>
    </citation>
    <scope>NUCLEOTIDE SEQUENCE [LARGE SCALE GENOMIC DNA]</scope>
    <source>
        <strain evidence="2 3">LSU 92-RS-03</strain>
    </source>
</reference>
<comment type="caution">
    <text evidence="2">The sequence shown here is derived from an EMBL/GenBank/DDBJ whole genome shotgun (WGS) entry which is preliminary data.</text>
</comment>
<gene>
    <name evidence="2" type="ORF">CU098_011315</name>
</gene>
<proteinExistence type="predicted"/>
<evidence type="ECO:0000313" key="3">
    <source>
        <dbReference type="Proteomes" id="UP000253551"/>
    </source>
</evidence>